<dbReference type="Proteomes" id="UP001598201">
    <property type="component" value="Unassembled WGS sequence"/>
</dbReference>
<dbReference type="Pfam" id="PF13175">
    <property type="entry name" value="AAA_15"/>
    <property type="match status" value="1"/>
</dbReference>
<dbReference type="InterPro" id="IPR034139">
    <property type="entry name" value="TOPRIM_OLD"/>
</dbReference>
<evidence type="ECO:0000259" key="1">
    <source>
        <dbReference type="Pfam" id="PF13175"/>
    </source>
</evidence>
<dbReference type="InterPro" id="IPR041685">
    <property type="entry name" value="AAA_GajA/Old/RecF-like"/>
</dbReference>
<dbReference type="EMBL" id="JBHUCJ010000004">
    <property type="protein sequence ID" value="MFD3222564.1"/>
    <property type="molecule type" value="Genomic_DNA"/>
</dbReference>
<reference evidence="3 4" key="1">
    <citation type="submission" date="2024-09" db="EMBL/GenBank/DDBJ databases">
        <title>Genomes of Rahnella.</title>
        <authorList>
            <person name="Mnguni F.C."/>
            <person name="Shin G.Y."/>
            <person name="Coutinho T."/>
        </authorList>
    </citation>
    <scope>NUCLEOTIDE SEQUENCE [LARGE SCALE GENOMIC DNA]</scope>
    <source>
        <strain evidence="3 4">20WA0057</strain>
    </source>
</reference>
<dbReference type="CDD" id="cd00267">
    <property type="entry name" value="ABC_ATPase"/>
    <property type="match status" value="1"/>
</dbReference>
<gene>
    <name evidence="3" type="ORF">ACFPK4_03400</name>
</gene>
<feature type="domain" description="Endonuclease GajA/Old nuclease/RecF-like AAA" evidence="1">
    <location>
        <begin position="3"/>
        <end position="407"/>
    </location>
</feature>
<dbReference type="RefSeq" id="WP_379671617.1">
    <property type="nucleotide sequence ID" value="NZ_JBHUCJ010000004.1"/>
</dbReference>
<comment type="caution">
    <text evidence="3">The sequence shown here is derived from an EMBL/GenBank/DDBJ whole genome shotgun (WGS) entry which is preliminary data.</text>
</comment>
<evidence type="ECO:0000313" key="3">
    <source>
        <dbReference type="EMBL" id="MFD3222564.1"/>
    </source>
</evidence>
<dbReference type="Pfam" id="PF20469">
    <property type="entry name" value="OLD-like_TOPRIM"/>
    <property type="match status" value="1"/>
</dbReference>
<dbReference type="SUPFAM" id="SSF52540">
    <property type="entry name" value="P-loop containing nucleoside triphosphate hydrolases"/>
    <property type="match status" value="1"/>
</dbReference>
<organism evidence="3 4">
    <name type="scientific">Rahnella sp. (strain Y9602)</name>
    <dbReference type="NCBI Taxonomy" id="2703885"/>
    <lineage>
        <taxon>Bacteria</taxon>
        <taxon>Pseudomonadati</taxon>
        <taxon>Pseudomonadota</taxon>
        <taxon>Gammaproteobacteria</taxon>
        <taxon>Enterobacterales</taxon>
        <taxon>Yersiniaceae</taxon>
        <taxon>Rahnella</taxon>
    </lineage>
</organism>
<keyword evidence="4" id="KW-1185">Reference proteome</keyword>
<dbReference type="Gene3D" id="3.40.50.300">
    <property type="entry name" value="P-loop containing nucleotide triphosphate hydrolases"/>
    <property type="match status" value="2"/>
</dbReference>
<dbReference type="PANTHER" id="PTHR43581:SF4">
    <property type="entry name" value="ATP_GTP PHOSPHATASE"/>
    <property type="match status" value="1"/>
</dbReference>
<keyword evidence="3" id="KW-0378">Hydrolase</keyword>
<dbReference type="PANTHER" id="PTHR43581">
    <property type="entry name" value="ATP/GTP PHOSPHATASE"/>
    <property type="match status" value="1"/>
</dbReference>
<proteinExistence type="predicted"/>
<dbReference type="GO" id="GO:0004519">
    <property type="term" value="F:endonuclease activity"/>
    <property type="evidence" value="ECO:0007669"/>
    <property type="project" value="UniProtKB-KW"/>
</dbReference>
<sequence>MLLVNAQIGPFRSINSVQEISIDPKITVFVGMNEAGKTVFLKGLQKSNDALSSDEFEVIEDYPRKNLTSYLKTHKSSPEKATQLTYRLSDEEIININGKIGCELESNFEFSVTKKYDNTRTIHINVDEKPVIANLLKNNSLSSDCISTLKKANSIREIPVLLKEIELNDSDKKFLDDITLRIKETSWGNIIQFEVWKKLDLILPKFLYFSDYDILPGKLNIRDLARRVSLSDKDPSQLTPKHKAILALLRMADIEMNELTNSDSYEELKAKIEGVSINLTDQIMDFWKQNEEIEVEIDIKNDEKDEIPFNDGPNLYLRIKNRRHRGVSTPFDKRSRGFIWFFSFLVWFDSVQYQIDAGEGDKIDLILLLDEPALALHAMAQSDFLKYIDKLSENHQVLYTTHSPFMVHSDRLHQVRMVEDKDNIGTSISDNLSGSDPRTIFPLQAALGWNVAQNLFISRLNLLVEGPSELIYLKHFSNILLQENREGLDDNITIVPTGGLDKIVTFVALLGANDLKIAVLHDYSGRPEQKLNDLVKSKIISGKLIFNTSQFLSGKNDNAKASDIEDLISIKMYLTYFNNAFENKIPKKIIESDLPQGDRIVERIERYLKLNNIEIRPTGGFNHYLVAACFGATPPKKIDAETLNRFERLFKDINKSLI</sequence>
<dbReference type="InterPro" id="IPR027417">
    <property type="entry name" value="P-loop_NTPase"/>
</dbReference>
<keyword evidence="3" id="KW-0255">Endonuclease</keyword>
<evidence type="ECO:0000259" key="2">
    <source>
        <dbReference type="Pfam" id="PF20469"/>
    </source>
</evidence>
<name>A0ABW6C6P0_RAHSY</name>
<protein>
    <submittedName>
        <fullName evidence="3">ATP-dependent endonuclease</fullName>
    </submittedName>
</protein>
<keyword evidence="3" id="KW-0540">Nuclease</keyword>
<dbReference type="InterPro" id="IPR051396">
    <property type="entry name" value="Bact_Antivir_Def_Nuclease"/>
</dbReference>
<evidence type="ECO:0000313" key="4">
    <source>
        <dbReference type="Proteomes" id="UP001598201"/>
    </source>
</evidence>
<accession>A0ABW6C6P0</accession>
<feature type="domain" description="OLD protein-like TOPRIM" evidence="2">
    <location>
        <begin position="457"/>
        <end position="522"/>
    </location>
</feature>